<evidence type="ECO:0000256" key="1">
    <source>
        <dbReference type="ARBA" id="ARBA00006091"/>
    </source>
</evidence>
<dbReference type="SUPFAM" id="SSF53032">
    <property type="entry name" value="tRNA-intron endonuclease catalytic domain-like"/>
    <property type="match status" value="1"/>
</dbReference>
<dbReference type="InterPro" id="IPR011856">
    <property type="entry name" value="tRNA_endonuc-like_dom_sf"/>
</dbReference>
<dbReference type="GO" id="GO:0000379">
    <property type="term" value="P:tRNA-type intron splice site recognition and cleavage"/>
    <property type="evidence" value="ECO:0007669"/>
    <property type="project" value="InterPro"/>
</dbReference>
<evidence type="ECO:0000259" key="3">
    <source>
        <dbReference type="Pfam" id="PF09631"/>
    </source>
</evidence>
<dbReference type="GO" id="GO:0000214">
    <property type="term" value="C:tRNA-intron endonuclease complex"/>
    <property type="evidence" value="ECO:0007669"/>
    <property type="project" value="InterPro"/>
</dbReference>
<feature type="domain" description="tRNA-splicing endonuclease subunit Sen15" evidence="3">
    <location>
        <begin position="42"/>
        <end position="191"/>
    </location>
</feature>
<gene>
    <name evidence="4" type="ORF">L207DRAFT_133142</name>
</gene>
<dbReference type="OrthoDB" id="10002170at2759"/>
<dbReference type="FunFam" id="3.40.1350.10:FF:000012">
    <property type="entry name" value="Probable tRNA-splicing endonuclease subunit sen-15"/>
    <property type="match status" value="1"/>
</dbReference>
<dbReference type="Pfam" id="PF09631">
    <property type="entry name" value="Sen15"/>
    <property type="match status" value="1"/>
</dbReference>
<comment type="similarity">
    <text evidence="1">Belongs to the SEN15 family.</text>
</comment>
<protein>
    <recommendedName>
        <fullName evidence="3">tRNA-splicing endonuclease subunit Sen15 domain-containing protein</fullName>
    </recommendedName>
</protein>
<evidence type="ECO:0000256" key="2">
    <source>
        <dbReference type="ARBA" id="ARBA00022694"/>
    </source>
</evidence>
<dbReference type="GO" id="GO:0000213">
    <property type="term" value="F:tRNA-intron lyase activity"/>
    <property type="evidence" value="ECO:0007669"/>
    <property type="project" value="TreeGrafter"/>
</dbReference>
<name>A0A2J6R679_HYAVF</name>
<reference evidence="4 5" key="1">
    <citation type="submission" date="2016-04" db="EMBL/GenBank/DDBJ databases">
        <title>A degradative enzymes factory behind the ericoid mycorrhizal symbiosis.</title>
        <authorList>
            <consortium name="DOE Joint Genome Institute"/>
            <person name="Martino E."/>
            <person name="Morin E."/>
            <person name="Grelet G."/>
            <person name="Kuo A."/>
            <person name="Kohler A."/>
            <person name="Daghino S."/>
            <person name="Barry K."/>
            <person name="Choi C."/>
            <person name="Cichocki N."/>
            <person name="Clum A."/>
            <person name="Copeland A."/>
            <person name="Hainaut M."/>
            <person name="Haridas S."/>
            <person name="Labutti K."/>
            <person name="Lindquist E."/>
            <person name="Lipzen A."/>
            <person name="Khouja H.-R."/>
            <person name="Murat C."/>
            <person name="Ohm R."/>
            <person name="Olson A."/>
            <person name="Spatafora J."/>
            <person name="Veneault-Fourrey C."/>
            <person name="Henrissat B."/>
            <person name="Grigoriev I."/>
            <person name="Martin F."/>
            <person name="Perotto S."/>
        </authorList>
    </citation>
    <scope>NUCLEOTIDE SEQUENCE [LARGE SCALE GENOMIC DNA]</scope>
    <source>
        <strain evidence="4 5">F</strain>
    </source>
</reference>
<evidence type="ECO:0000313" key="5">
    <source>
        <dbReference type="Proteomes" id="UP000235786"/>
    </source>
</evidence>
<sequence length="191" mass="21130">MAPASILNLPPASALQENIDAAEASIGVSPHPVYLHNLALSITHNLQYHHDWTSVSVHTHSSLTNSPLPRPVISGLPPKRAYIHPDEQAEILKVEHSTGKSIPQIPEREWVLPTHLQEKWSLAKFAAVFDALDTVPLAGKEPSVAKESAEVVGHQWQGKNRLKRLLLATLHDDSTVVYYIMHDGIVKPRQN</sequence>
<accession>A0A2J6R679</accession>
<dbReference type="PANTHER" id="PTHR28518:SF1">
    <property type="entry name" value="TRNA-SPLICING ENDONUCLEASE SUBUNIT SEN15"/>
    <property type="match status" value="1"/>
</dbReference>
<dbReference type="GO" id="GO:0003676">
    <property type="term" value="F:nucleic acid binding"/>
    <property type="evidence" value="ECO:0007669"/>
    <property type="project" value="InterPro"/>
</dbReference>
<organism evidence="4 5">
    <name type="scientific">Hyaloscypha variabilis (strain UAMH 11265 / GT02V1 / F)</name>
    <name type="common">Meliniomyces variabilis</name>
    <dbReference type="NCBI Taxonomy" id="1149755"/>
    <lineage>
        <taxon>Eukaryota</taxon>
        <taxon>Fungi</taxon>
        <taxon>Dikarya</taxon>
        <taxon>Ascomycota</taxon>
        <taxon>Pezizomycotina</taxon>
        <taxon>Leotiomycetes</taxon>
        <taxon>Helotiales</taxon>
        <taxon>Hyaloscyphaceae</taxon>
        <taxon>Hyaloscypha</taxon>
        <taxon>Hyaloscypha variabilis</taxon>
    </lineage>
</organism>
<proteinExistence type="inferred from homology"/>
<dbReference type="EMBL" id="KZ613954">
    <property type="protein sequence ID" value="PMD34028.1"/>
    <property type="molecule type" value="Genomic_DNA"/>
</dbReference>
<evidence type="ECO:0000313" key="4">
    <source>
        <dbReference type="EMBL" id="PMD34028.1"/>
    </source>
</evidence>
<dbReference type="InterPro" id="IPR042777">
    <property type="entry name" value="Sen15_fungi"/>
</dbReference>
<dbReference type="InterPro" id="IPR036167">
    <property type="entry name" value="tRNA_intron_Endo_cat-like_sf"/>
</dbReference>
<dbReference type="STRING" id="1149755.A0A2J6R679"/>
<keyword evidence="5" id="KW-1185">Reference proteome</keyword>
<dbReference type="InterPro" id="IPR018593">
    <property type="entry name" value="tRNA-endonuc_su_Sen15"/>
</dbReference>
<keyword evidence="2" id="KW-0819">tRNA processing</keyword>
<dbReference type="Proteomes" id="UP000235786">
    <property type="component" value="Unassembled WGS sequence"/>
</dbReference>
<dbReference type="Gene3D" id="3.40.1350.10">
    <property type="match status" value="1"/>
</dbReference>
<dbReference type="AlphaFoldDB" id="A0A2J6R679"/>
<dbReference type="PANTHER" id="PTHR28518">
    <property type="entry name" value="TRNA-SPLICING ENDONUCLEASE SUBUNIT SEN15"/>
    <property type="match status" value="1"/>
</dbReference>